<evidence type="ECO:0000313" key="3">
    <source>
        <dbReference type="Proteomes" id="UP000318010"/>
    </source>
</evidence>
<feature type="chain" id="PRO_5022158428" evidence="1">
    <location>
        <begin position="20"/>
        <end position="257"/>
    </location>
</feature>
<sequence length="257" mass="28915">MKNLLITFIASLFCSSLFAQANAHFTTTGTVEYEKRVNMYAIIKKRLGNDEGGFASQAFENYKKTQPQFKSLKSTLTFTGNKTLFTPIPPAETSNNWFGDIPESKQQNVIYTDLNTNVATASKEVFEEKFLLKDTVRKINWKITDETREIAGYNCRRANAVIMDSVYVVAFYSDEIPLSGGPESFTGLPGMILGLALPHDNITWFATKVTDMPVAENQMKVPVKGKATTYKGFEATMKKVMKDWGTWGQSYLKIFLL</sequence>
<name>A0A563TYE8_9SPHI</name>
<evidence type="ECO:0000256" key="1">
    <source>
        <dbReference type="SAM" id="SignalP"/>
    </source>
</evidence>
<dbReference type="Pfam" id="PF09697">
    <property type="entry name" value="Porph_ging"/>
    <property type="match status" value="1"/>
</dbReference>
<keyword evidence="3" id="KW-1185">Reference proteome</keyword>
<keyword evidence="1" id="KW-0732">Signal</keyword>
<gene>
    <name evidence="2" type="ORF">FPZ42_18945</name>
</gene>
<comment type="caution">
    <text evidence="2">The sequence shown here is derived from an EMBL/GenBank/DDBJ whole genome shotgun (WGS) entry which is preliminary data.</text>
</comment>
<dbReference type="RefSeq" id="WP_146273442.1">
    <property type="nucleotide sequence ID" value="NZ_VOEI01000010.1"/>
</dbReference>
<dbReference type="AlphaFoldDB" id="A0A563TYE8"/>
<organism evidence="2 3">
    <name type="scientific">Mucilaginibacter achroorhodeus</name>
    <dbReference type="NCBI Taxonomy" id="2599294"/>
    <lineage>
        <taxon>Bacteria</taxon>
        <taxon>Pseudomonadati</taxon>
        <taxon>Bacteroidota</taxon>
        <taxon>Sphingobacteriia</taxon>
        <taxon>Sphingobacteriales</taxon>
        <taxon>Sphingobacteriaceae</taxon>
        <taxon>Mucilaginibacter</taxon>
    </lineage>
</organism>
<feature type="signal peptide" evidence="1">
    <location>
        <begin position="1"/>
        <end position="19"/>
    </location>
</feature>
<accession>A0A563TYE8</accession>
<dbReference type="NCBIfam" id="TIGR01200">
    <property type="entry name" value="GLPGLI"/>
    <property type="match status" value="1"/>
</dbReference>
<dbReference type="OrthoDB" id="1440774at2"/>
<dbReference type="InterPro" id="IPR005901">
    <property type="entry name" value="GLPGLI"/>
</dbReference>
<dbReference type="EMBL" id="VOEI01000010">
    <property type="protein sequence ID" value="TWR23772.1"/>
    <property type="molecule type" value="Genomic_DNA"/>
</dbReference>
<dbReference type="Proteomes" id="UP000318010">
    <property type="component" value="Unassembled WGS sequence"/>
</dbReference>
<evidence type="ECO:0000313" key="2">
    <source>
        <dbReference type="EMBL" id="TWR23772.1"/>
    </source>
</evidence>
<reference evidence="2 3" key="1">
    <citation type="submission" date="2019-07" db="EMBL/GenBank/DDBJ databases">
        <authorList>
            <person name="Kim J."/>
        </authorList>
    </citation>
    <scope>NUCLEOTIDE SEQUENCE [LARGE SCALE GENOMIC DNA]</scope>
    <source>
        <strain evidence="2 3">MJ1a</strain>
    </source>
</reference>
<proteinExistence type="predicted"/>
<protein>
    <submittedName>
        <fullName evidence="2">GLPGLI family protein</fullName>
    </submittedName>
</protein>